<dbReference type="PANTHER" id="PTHR42780:SF1">
    <property type="entry name" value="ISOLEUCINE--TRNA LIGASE, CYTOPLASMIC"/>
    <property type="match status" value="1"/>
</dbReference>
<keyword evidence="3" id="KW-0436">Ligase</keyword>
<protein>
    <recommendedName>
        <fullName evidence="2">isoleucine--tRNA ligase</fullName>
        <ecNumber evidence="2">6.1.1.5</ecNumber>
    </recommendedName>
</protein>
<dbReference type="EMBL" id="MN740686">
    <property type="protein sequence ID" value="QHU07747.1"/>
    <property type="molecule type" value="Genomic_DNA"/>
</dbReference>
<evidence type="ECO:0000256" key="7">
    <source>
        <dbReference type="ARBA" id="ARBA00023146"/>
    </source>
</evidence>
<comment type="similarity">
    <text evidence="1">Belongs to the class-I aminoacyl-tRNA synthetase family.</text>
</comment>
<evidence type="ECO:0000256" key="5">
    <source>
        <dbReference type="ARBA" id="ARBA00022840"/>
    </source>
</evidence>
<dbReference type="InterPro" id="IPR001412">
    <property type="entry name" value="aa-tRNA-synth_I_CS"/>
</dbReference>
<keyword evidence="7" id="KW-0030">Aminoacyl-tRNA synthetase</keyword>
<keyword evidence="4" id="KW-0547">Nucleotide-binding</keyword>
<dbReference type="InterPro" id="IPR002300">
    <property type="entry name" value="aa-tRNA-synth_Ia"/>
</dbReference>
<evidence type="ECO:0000256" key="6">
    <source>
        <dbReference type="ARBA" id="ARBA00022917"/>
    </source>
</evidence>
<sequence>MSKDCFSKPFVLQEKEVLKFWKNIKAFETSNILSTGKPEFIFYDGPPFATGLPHYGHILTGTIKDIITRYFYQSGYSVSRRFGWDCHGLPIEFEIDKKLNINRPDQIRKFGIDKYNNECRKIVTRYTEEWEAIIDRTGRWVDFKNDYKTMDLNYMESVWFVFKELFNKGLVYQGVKVMPYSTRCGTPLSNFEASSNFKMVNDPEIIVTFKRYCSEDLFLVYTTTPWTLISNLALCVNPIESYIKIFVHKDKKLYILMEKRLPSFKLKRTSM</sequence>
<feature type="domain" description="Aminoacyl-tRNA synthetase class Ia" evidence="9">
    <location>
        <begin position="17"/>
        <end position="201"/>
    </location>
</feature>
<dbReference type="GO" id="GO:0006428">
    <property type="term" value="P:isoleucyl-tRNA aminoacylation"/>
    <property type="evidence" value="ECO:0007669"/>
    <property type="project" value="InterPro"/>
</dbReference>
<dbReference type="AlphaFoldDB" id="A0A6C0JTI9"/>
<dbReference type="PRINTS" id="PR00984">
    <property type="entry name" value="TRNASYNTHILE"/>
</dbReference>
<evidence type="ECO:0000256" key="8">
    <source>
        <dbReference type="ARBA" id="ARBA00048359"/>
    </source>
</evidence>
<dbReference type="SUPFAM" id="SSF50677">
    <property type="entry name" value="ValRS/IleRS/LeuRS editing domain"/>
    <property type="match status" value="1"/>
</dbReference>
<dbReference type="FunFam" id="3.40.50.620:FF:000023">
    <property type="entry name" value="Isoleucyl-tRNA synthetase,cytoplasmic"/>
    <property type="match status" value="1"/>
</dbReference>
<evidence type="ECO:0000256" key="2">
    <source>
        <dbReference type="ARBA" id="ARBA00013165"/>
    </source>
</evidence>
<proteinExistence type="inferred from homology"/>
<dbReference type="Gene3D" id="3.40.50.620">
    <property type="entry name" value="HUPs"/>
    <property type="match status" value="1"/>
</dbReference>
<dbReference type="PROSITE" id="PS00178">
    <property type="entry name" value="AA_TRNA_LIGASE_I"/>
    <property type="match status" value="1"/>
</dbReference>
<dbReference type="GO" id="GO:0005524">
    <property type="term" value="F:ATP binding"/>
    <property type="evidence" value="ECO:0007669"/>
    <property type="project" value="UniProtKB-KW"/>
</dbReference>
<dbReference type="InterPro" id="IPR014729">
    <property type="entry name" value="Rossmann-like_a/b/a_fold"/>
</dbReference>
<keyword evidence="6" id="KW-0648">Protein biosynthesis</keyword>
<dbReference type="InterPro" id="IPR023586">
    <property type="entry name" value="Ile-tRNA-ligase_type2"/>
</dbReference>
<dbReference type="GO" id="GO:0004822">
    <property type="term" value="F:isoleucine-tRNA ligase activity"/>
    <property type="evidence" value="ECO:0007669"/>
    <property type="project" value="UniProtKB-EC"/>
</dbReference>
<organism evidence="10">
    <name type="scientific">viral metagenome</name>
    <dbReference type="NCBI Taxonomy" id="1070528"/>
    <lineage>
        <taxon>unclassified sequences</taxon>
        <taxon>metagenomes</taxon>
        <taxon>organismal metagenomes</taxon>
    </lineage>
</organism>
<comment type="catalytic activity">
    <reaction evidence="8">
        <text>tRNA(Ile) + L-isoleucine + ATP = L-isoleucyl-tRNA(Ile) + AMP + diphosphate</text>
        <dbReference type="Rhea" id="RHEA:11060"/>
        <dbReference type="Rhea" id="RHEA-COMP:9666"/>
        <dbReference type="Rhea" id="RHEA-COMP:9695"/>
        <dbReference type="ChEBI" id="CHEBI:30616"/>
        <dbReference type="ChEBI" id="CHEBI:33019"/>
        <dbReference type="ChEBI" id="CHEBI:58045"/>
        <dbReference type="ChEBI" id="CHEBI:78442"/>
        <dbReference type="ChEBI" id="CHEBI:78528"/>
        <dbReference type="ChEBI" id="CHEBI:456215"/>
        <dbReference type="EC" id="6.1.1.5"/>
    </reaction>
</comment>
<evidence type="ECO:0000256" key="4">
    <source>
        <dbReference type="ARBA" id="ARBA00022741"/>
    </source>
</evidence>
<dbReference type="PANTHER" id="PTHR42780">
    <property type="entry name" value="SOLEUCYL-TRNA SYNTHETASE"/>
    <property type="match status" value="1"/>
</dbReference>
<evidence type="ECO:0000313" key="10">
    <source>
        <dbReference type="EMBL" id="QHU07747.1"/>
    </source>
</evidence>
<keyword evidence="5" id="KW-0067">ATP-binding</keyword>
<evidence type="ECO:0000259" key="9">
    <source>
        <dbReference type="Pfam" id="PF00133"/>
    </source>
</evidence>
<evidence type="ECO:0000256" key="3">
    <source>
        <dbReference type="ARBA" id="ARBA00022598"/>
    </source>
</evidence>
<dbReference type="Pfam" id="PF00133">
    <property type="entry name" value="tRNA-synt_1"/>
    <property type="match status" value="1"/>
</dbReference>
<dbReference type="SUPFAM" id="SSF52374">
    <property type="entry name" value="Nucleotidylyl transferase"/>
    <property type="match status" value="1"/>
</dbReference>
<dbReference type="EC" id="6.1.1.5" evidence="2"/>
<name>A0A6C0JTI9_9ZZZZ</name>
<reference evidence="10" key="1">
    <citation type="journal article" date="2020" name="Nature">
        <title>Giant virus diversity and host interactions through global metagenomics.</title>
        <authorList>
            <person name="Schulz F."/>
            <person name="Roux S."/>
            <person name="Paez-Espino D."/>
            <person name="Jungbluth S."/>
            <person name="Walsh D.A."/>
            <person name="Denef V.J."/>
            <person name="McMahon K.D."/>
            <person name="Konstantinidis K.T."/>
            <person name="Eloe-Fadrosh E.A."/>
            <person name="Kyrpides N.C."/>
            <person name="Woyke T."/>
        </authorList>
    </citation>
    <scope>NUCLEOTIDE SEQUENCE</scope>
    <source>
        <strain evidence="10">GVMAG-S-1041349-163</strain>
    </source>
</reference>
<accession>A0A6C0JTI9</accession>
<dbReference type="InterPro" id="IPR009008">
    <property type="entry name" value="Val/Leu/Ile-tRNA-synth_edit"/>
</dbReference>
<dbReference type="GO" id="GO:0002161">
    <property type="term" value="F:aminoacyl-tRNA deacylase activity"/>
    <property type="evidence" value="ECO:0007669"/>
    <property type="project" value="InterPro"/>
</dbReference>
<evidence type="ECO:0000256" key="1">
    <source>
        <dbReference type="ARBA" id="ARBA00005594"/>
    </source>
</evidence>
<dbReference type="InterPro" id="IPR002301">
    <property type="entry name" value="Ile-tRNA-ligase"/>
</dbReference>